<evidence type="ECO:0000313" key="3">
    <source>
        <dbReference type="EMBL" id="PBK63207.1"/>
    </source>
</evidence>
<reference evidence="4" key="1">
    <citation type="journal article" date="2017" name="Nat. Ecol. Evol.">
        <title>Genome expansion and lineage-specific genetic innovations in the forest pathogenic fungi Armillaria.</title>
        <authorList>
            <person name="Sipos G."/>
            <person name="Prasanna A.N."/>
            <person name="Walter M.C."/>
            <person name="O'Connor E."/>
            <person name="Balint B."/>
            <person name="Krizsan K."/>
            <person name="Kiss B."/>
            <person name="Hess J."/>
            <person name="Varga T."/>
            <person name="Slot J."/>
            <person name="Riley R."/>
            <person name="Boka B."/>
            <person name="Rigling D."/>
            <person name="Barry K."/>
            <person name="Lee J."/>
            <person name="Mihaltcheva S."/>
            <person name="LaButti K."/>
            <person name="Lipzen A."/>
            <person name="Waldron R."/>
            <person name="Moloney N.M."/>
            <person name="Sperisen C."/>
            <person name="Kredics L."/>
            <person name="Vagvoelgyi C."/>
            <person name="Patrignani A."/>
            <person name="Fitzpatrick D."/>
            <person name="Nagy I."/>
            <person name="Doyle S."/>
            <person name="Anderson J.B."/>
            <person name="Grigoriev I.V."/>
            <person name="Gueldener U."/>
            <person name="Muensterkoetter M."/>
            <person name="Nagy L.G."/>
        </authorList>
    </citation>
    <scope>NUCLEOTIDE SEQUENCE [LARGE SCALE GENOMIC DNA]</scope>
    <source>
        <strain evidence="4">28-4</strain>
    </source>
</reference>
<feature type="compositionally biased region" description="Basic and acidic residues" evidence="1">
    <location>
        <begin position="322"/>
        <end position="336"/>
    </location>
</feature>
<feature type="transmembrane region" description="Helical" evidence="2">
    <location>
        <begin position="227"/>
        <end position="247"/>
    </location>
</feature>
<feature type="compositionally biased region" description="Polar residues" evidence="1">
    <location>
        <begin position="302"/>
        <end position="315"/>
    </location>
</feature>
<dbReference type="AlphaFoldDB" id="A0A2H3BF54"/>
<keyword evidence="2" id="KW-0472">Membrane</keyword>
<organism evidence="3 4">
    <name type="scientific">Armillaria solidipes</name>
    <dbReference type="NCBI Taxonomy" id="1076256"/>
    <lineage>
        <taxon>Eukaryota</taxon>
        <taxon>Fungi</taxon>
        <taxon>Dikarya</taxon>
        <taxon>Basidiomycota</taxon>
        <taxon>Agaricomycotina</taxon>
        <taxon>Agaricomycetes</taxon>
        <taxon>Agaricomycetidae</taxon>
        <taxon>Agaricales</taxon>
        <taxon>Marasmiineae</taxon>
        <taxon>Physalacriaceae</taxon>
        <taxon>Armillaria</taxon>
    </lineage>
</organism>
<evidence type="ECO:0000313" key="4">
    <source>
        <dbReference type="Proteomes" id="UP000218334"/>
    </source>
</evidence>
<keyword evidence="2" id="KW-1133">Transmembrane helix</keyword>
<name>A0A2H3BF54_9AGAR</name>
<keyword evidence="2" id="KW-0812">Transmembrane</keyword>
<protein>
    <submittedName>
        <fullName evidence="3">Uncharacterized protein</fullName>
    </submittedName>
</protein>
<dbReference type="EMBL" id="KZ293460">
    <property type="protein sequence ID" value="PBK63207.1"/>
    <property type="molecule type" value="Genomic_DNA"/>
</dbReference>
<keyword evidence="4" id="KW-1185">Reference proteome</keyword>
<sequence>MAAETDSSAGLTAGDIALIFEMLDVGLNSMIFKGQLFGIYTGIVAFTLWKIYPDKCKPIRRAMVVVVLILHVLAAIEFALYWSYIRLIYVKHGQIFVDEYLAHYNSNNLKIPMAITGIVSTICADSAMIWRCWMVWGKRWPIVVLPILFLISGIVLKIIMTYKQCIGLLITESEATFINLLMILYMAFILATTLWCTLAIIFRILSVGRASNGSGRPFRVYRHVIEILVESSALYAIFLLLDMVLVACQNMANFYMEDMAGFARGVAPTLLIGRVAAGQARPDDSWEGSVMSSLQFGRDSEQMGSQDDAAQSVTVDNDLEVPPEREDHLEGVSEQRVNDEDSFLLYGHRHTEVHR</sequence>
<feature type="region of interest" description="Disordered" evidence="1">
    <location>
        <begin position="298"/>
        <end position="336"/>
    </location>
</feature>
<feature type="transmembrane region" description="Helical" evidence="2">
    <location>
        <begin position="30"/>
        <end position="52"/>
    </location>
</feature>
<proteinExistence type="predicted"/>
<gene>
    <name evidence="3" type="ORF">ARMSODRAFT_1024235</name>
</gene>
<feature type="transmembrane region" description="Helical" evidence="2">
    <location>
        <begin position="182"/>
        <end position="206"/>
    </location>
</feature>
<feature type="transmembrane region" description="Helical" evidence="2">
    <location>
        <begin position="109"/>
        <end position="130"/>
    </location>
</feature>
<evidence type="ECO:0000256" key="2">
    <source>
        <dbReference type="SAM" id="Phobius"/>
    </source>
</evidence>
<evidence type="ECO:0000256" key="1">
    <source>
        <dbReference type="SAM" id="MobiDB-lite"/>
    </source>
</evidence>
<dbReference type="Proteomes" id="UP000218334">
    <property type="component" value="Unassembled WGS sequence"/>
</dbReference>
<accession>A0A2H3BF54</accession>
<feature type="transmembrane region" description="Helical" evidence="2">
    <location>
        <begin position="142"/>
        <end position="162"/>
    </location>
</feature>
<dbReference type="STRING" id="1076256.A0A2H3BF54"/>
<feature type="transmembrane region" description="Helical" evidence="2">
    <location>
        <begin position="64"/>
        <end position="89"/>
    </location>
</feature>